<accession>A0ABS5R1C0</accession>
<protein>
    <submittedName>
        <fullName evidence="1">Transposase family protein</fullName>
    </submittedName>
</protein>
<dbReference type="EMBL" id="JAAMFK010000013">
    <property type="protein sequence ID" value="MBS9339243.1"/>
    <property type="molecule type" value="Genomic_DNA"/>
</dbReference>
<name>A0ABS5R1C0_9LACO</name>
<evidence type="ECO:0000313" key="2">
    <source>
        <dbReference type="Proteomes" id="UP001519504"/>
    </source>
</evidence>
<dbReference type="Proteomes" id="UP001519504">
    <property type="component" value="Unassembled WGS sequence"/>
</dbReference>
<dbReference type="InterPro" id="IPR012337">
    <property type="entry name" value="RNaseH-like_sf"/>
</dbReference>
<reference evidence="1 2" key="1">
    <citation type="submission" date="2020-02" db="EMBL/GenBank/DDBJ databases">
        <title>Fructobacillus sp. isolated from paper mulberry of Taiwan.</title>
        <authorList>
            <person name="Lin S.-T."/>
        </authorList>
    </citation>
    <scope>NUCLEOTIDE SEQUENCE [LARGE SCALE GENOMIC DNA]</scope>
    <source>
        <strain evidence="1 2">M2-14</strain>
    </source>
</reference>
<evidence type="ECO:0000313" key="1">
    <source>
        <dbReference type="EMBL" id="MBS9339243.1"/>
    </source>
</evidence>
<proteinExistence type="predicted"/>
<keyword evidence="2" id="KW-1185">Reference proteome</keyword>
<organism evidence="1 2">
    <name type="scientific">Fructobacillus broussonetiae</name>
    <dbReference type="NCBI Taxonomy" id="2713173"/>
    <lineage>
        <taxon>Bacteria</taxon>
        <taxon>Bacillati</taxon>
        <taxon>Bacillota</taxon>
        <taxon>Bacilli</taxon>
        <taxon>Lactobacillales</taxon>
        <taxon>Lactobacillaceae</taxon>
        <taxon>Fructobacillus</taxon>
    </lineage>
</organism>
<dbReference type="SUPFAM" id="SSF53098">
    <property type="entry name" value="Ribonuclease H-like"/>
    <property type="match status" value="1"/>
</dbReference>
<comment type="caution">
    <text evidence="1">The sequence shown here is derived from an EMBL/GenBank/DDBJ whole genome shotgun (WGS) entry which is preliminary data.</text>
</comment>
<dbReference type="InterPro" id="IPR036397">
    <property type="entry name" value="RNaseH_sf"/>
</dbReference>
<dbReference type="Gene3D" id="3.30.420.10">
    <property type="entry name" value="Ribonuclease H-like superfamily/Ribonuclease H"/>
    <property type="match status" value="1"/>
</dbReference>
<gene>
    <name evidence="1" type="ORF">G6R29_06460</name>
</gene>
<sequence>MRSEYTSSVFENLLETNRIRHSYSKKGPPDDNERIEAFHSILKRELIYPNRFQSRFEIVG</sequence>